<organism evidence="2 3">
    <name type="scientific">Urbifossiella limnaea</name>
    <dbReference type="NCBI Taxonomy" id="2528023"/>
    <lineage>
        <taxon>Bacteria</taxon>
        <taxon>Pseudomonadati</taxon>
        <taxon>Planctomycetota</taxon>
        <taxon>Planctomycetia</taxon>
        <taxon>Gemmatales</taxon>
        <taxon>Gemmataceae</taxon>
        <taxon>Urbifossiella</taxon>
    </lineage>
</organism>
<dbReference type="OrthoDB" id="276526at2"/>
<accession>A0A517XTD5</accession>
<dbReference type="AlphaFoldDB" id="A0A517XTD5"/>
<keyword evidence="2" id="KW-0687">Ribonucleoprotein</keyword>
<dbReference type="Gene3D" id="3.30.160.100">
    <property type="entry name" value="Ribosome hibernation promotion factor-like"/>
    <property type="match status" value="1"/>
</dbReference>
<protein>
    <submittedName>
        <fullName evidence="2">Sigma 54 modulation protein / S30EA ribosomal protein</fullName>
    </submittedName>
</protein>
<evidence type="ECO:0000256" key="1">
    <source>
        <dbReference type="SAM" id="MobiDB-lite"/>
    </source>
</evidence>
<dbReference type="NCBIfam" id="TIGR00741">
    <property type="entry name" value="yfiA"/>
    <property type="match status" value="1"/>
</dbReference>
<feature type="region of interest" description="Disordered" evidence="1">
    <location>
        <begin position="92"/>
        <end position="111"/>
    </location>
</feature>
<feature type="compositionally biased region" description="Basic and acidic residues" evidence="1">
    <location>
        <begin position="95"/>
        <end position="111"/>
    </location>
</feature>
<sequence length="111" mass="12360">MQVTVSARHGHLDDQTQAALREKAEGLLKYFERLVSVAVVVDLHQDHAHNVKVEITATAGHKHEFVATEANGDVVAAFGLAQDKIKQQIKHYKEKLHDHRRDPSHNDAGGK</sequence>
<dbReference type="GO" id="GO:0005840">
    <property type="term" value="C:ribosome"/>
    <property type="evidence" value="ECO:0007669"/>
    <property type="project" value="UniProtKB-KW"/>
</dbReference>
<dbReference type="EMBL" id="CP036273">
    <property type="protein sequence ID" value="QDU20758.1"/>
    <property type="molecule type" value="Genomic_DNA"/>
</dbReference>
<gene>
    <name evidence="2" type="ORF">ETAA1_27180</name>
</gene>
<keyword evidence="2" id="KW-0689">Ribosomal protein</keyword>
<dbReference type="Proteomes" id="UP000319576">
    <property type="component" value="Chromosome"/>
</dbReference>
<dbReference type="CDD" id="cd00552">
    <property type="entry name" value="RaiA"/>
    <property type="match status" value="1"/>
</dbReference>
<dbReference type="Pfam" id="PF02482">
    <property type="entry name" value="Ribosomal_S30AE"/>
    <property type="match status" value="1"/>
</dbReference>
<reference evidence="2 3" key="1">
    <citation type="submission" date="2019-02" db="EMBL/GenBank/DDBJ databases">
        <title>Deep-cultivation of Planctomycetes and their phenomic and genomic characterization uncovers novel biology.</title>
        <authorList>
            <person name="Wiegand S."/>
            <person name="Jogler M."/>
            <person name="Boedeker C."/>
            <person name="Pinto D."/>
            <person name="Vollmers J."/>
            <person name="Rivas-Marin E."/>
            <person name="Kohn T."/>
            <person name="Peeters S.H."/>
            <person name="Heuer A."/>
            <person name="Rast P."/>
            <person name="Oberbeckmann S."/>
            <person name="Bunk B."/>
            <person name="Jeske O."/>
            <person name="Meyerdierks A."/>
            <person name="Storesund J.E."/>
            <person name="Kallscheuer N."/>
            <person name="Luecker S."/>
            <person name="Lage O.M."/>
            <person name="Pohl T."/>
            <person name="Merkel B.J."/>
            <person name="Hornburger P."/>
            <person name="Mueller R.-W."/>
            <person name="Bruemmer F."/>
            <person name="Labrenz M."/>
            <person name="Spormann A.M."/>
            <person name="Op den Camp H."/>
            <person name="Overmann J."/>
            <person name="Amann R."/>
            <person name="Jetten M.S.M."/>
            <person name="Mascher T."/>
            <person name="Medema M.H."/>
            <person name="Devos D.P."/>
            <person name="Kaster A.-K."/>
            <person name="Ovreas L."/>
            <person name="Rohde M."/>
            <person name="Galperin M.Y."/>
            <person name="Jogler C."/>
        </authorList>
    </citation>
    <scope>NUCLEOTIDE SEQUENCE [LARGE SCALE GENOMIC DNA]</scope>
    <source>
        <strain evidence="2 3">ETA_A1</strain>
    </source>
</reference>
<proteinExistence type="predicted"/>
<evidence type="ECO:0000313" key="3">
    <source>
        <dbReference type="Proteomes" id="UP000319576"/>
    </source>
</evidence>
<dbReference type="InterPro" id="IPR036567">
    <property type="entry name" value="RHF-like"/>
</dbReference>
<name>A0A517XTD5_9BACT</name>
<dbReference type="SUPFAM" id="SSF69754">
    <property type="entry name" value="Ribosome binding protein Y (YfiA homologue)"/>
    <property type="match status" value="1"/>
</dbReference>
<dbReference type="InterPro" id="IPR003489">
    <property type="entry name" value="RHF/RaiA"/>
</dbReference>
<dbReference type="KEGG" id="uli:ETAA1_27180"/>
<keyword evidence="3" id="KW-1185">Reference proteome</keyword>
<evidence type="ECO:0000313" key="2">
    <source>
        <dbReference type="EMBL" id="QDU20758.1"/>
    </source>
</evidence>